<dbReference type="Gramene" id="Pp3c5_22420V3.21">
    <property type="protein sequence ID" value="Pp3c5_22420V3.21"/>
    <property type="gene ID" value="Pp3c5_22420"/>
</dbReference>
<reference evidence="8" key="3">
    <citation type="submission" date="2020-12" db="UniProtKB">
        <authorList>
            <consortium name="EnsemblPlants"/>
        </authorList>
    </citation>
    <scope>IDENTIFICATION</scope>
</reference>
<dbReference type="InterPro" id="IPR009457">
    <property type="entry name" value="THH1/TOM1/TOM3_dom"/>
</dbReference>
<dbReference type="GeneID" id="112282744"/>
<dbReference type="Gramene" id="Pp3c5_22420V3.16">
    <property type="protein sequence ID" value="Pp3c5_22420V3.16"/>
    <property type="gene ID" value="Pp3c5_22420"/>
</dbReference>
<sequence>MWTPVCIESIDIFSIPGQSQSCLSLVMFTVYCSLATFDLLVAIVAGVQLLRHYLHNKRAVWTRQKVFHCLIGAANLGYVLYFTLTTVAACLGWTCFSTACGFILIVPETLFLATFLLLLSFWVDLCNQANDNEEDDDEDMDCGYTRLPLSPDSLESGACNSFRACLPCRRWHVRGRQRCVLIVVSIIFLLAVAFAALIWFGMYDNPLDSVKLAQVYVNFFTLVVLLSGGGLAGYGLLLYTKMSRVRSGRASADISKVAGLAVASVVCFSLKASVVVMSDIIGLNIWHVKRGNSQFSASMIFCYYVIGETVPSLVVLWVMRDLPPRSCDNSMNGRATTREVLIEDALVPDPNYLSQFVSSATSQRFFLPNCCNSDVSPT</sequence>
<comment type="subcellular location">
    <subcellularLocation>
        <location evidence="1">Endomembrane system</location>
        <topology evidence="1">Multi-pass membrane protein</topology>
    </subcellularLocation>
</comment>
<dbReference type="EnsemblPlants" id="Pp3c5_22420V3.16">
    <property type="protein sequence ID" value="Pp3c5_22420V3.16"/>
    <property type="gene ID" value="Pp3c5_22420"/>
</dbReference>
<dbReference type="GO" id="GO:0012505">
    <property type="term" value="C:endomembrane system"/>
    <property type="evidence" value="ECO:0007669"/>
    <property type="project" value="UniProtKB-SubCell"/>
</dbReference>
<reference evidence="8 9" key="1">
    <citation type="journal article" date="2008" name="Science">
        <title>The Physcomitrella genome reveals evolutionary insights into the conquest of land by plants.</title>
        <authorList>
            <person name="Rensing S."/>
            <person name="Lang D."/>
            <person name="Zimmer A."/>
            <person name="Terry A."/>
            <person name="Salamov A."/>
            <person name="Shapiro H."/>
            <person name="Nishiyama T."/>
            <person name="Perroud P.-F."/>
            <person name="Lindquist E."/>
            <person name="Kamisugi Y."/>
            <person name="Tanahashi T."/>
            <person name="Sakakibara K."/>
            <person name="Fujita T."/>
            <person name="Oishi K."/>
            <person name="Shin-I T."/>
            <person name="Kuroki Y."/>
            <person name="Toyoda A."/>
            <person name="Suzuki Y."/>
            <person name="Hashimoto A."/>
            <person name="Yamaguchi K."/>
            <person name="Sugano A."/>
            <person name="Kohara Y."/>
            <person name="Fujiyama A."/>
            <person name="Anterola A."/>
            <person name="Aoki S."/>
            <person name="Ashton N."/>
            <person name="Barbazuk W.B."/>
            <person name="Barker E."/>
            <person name="Bennetzen J."/>
            <person name="Bezanilla M."/>
            <person name="Blankenship R."/>
            <person name="Cho S.H."/>
            <person name="Dutcher S."/>
            <person name="Estelle M."/>
            <person name="Fawcett J.A."/>
            <person name="Gundlach H."/>
            <person name="Hanada K."/>
            <person name="Heyl A."/>
            <person name="Hicks K.A."/>
            <person name="Hugh J."/>
            <person name="Lohr M."/>
            <person name="Mayer K."/>
            <person name="Melkozernov A."/>
            <person name="Murata T."/>
            <person name="Nelson D."/>
            <person name="Pils B."/>
            <person name="Prigge M."/>
            <person name="Reiss B."/>
            <person name="Renner T."/>
            <person name="Rombauts S."/>
            <person name="Rushton P."/>
            <person name="Sanderfoot A."/>
            <person name="Schween G."/>
            <person name="Shiu S.-H."/>
            <person name="Stueber K."/>
            <person name="Theodoulou F.L."/>
            <person name="Tu H."/>
            <person name="Van de Peer Y."/>
            <person name="Verrier P.J."/>
            <person name="Waters E."/>
            <person name="Wood A."/>
            <person name="Yang L."/>
            <person name="Cove D."/>
            <person name="Cuming A."/>
            <person name="Hasebe M."/>
            <person name="Lucas S."/>
            <person name="Mishler D.B."/>
            <person name="Reski R."/>
            <person name="Grigoriev I."/>
            <person name="Quatrano R.S."/>
            <person name="Boore J.L."/>
        </authorList>
    </citation>
    <scope>NUCLEOTIDE SEQUENCE [LARGE SCALE GENOMIC DNA]</scope>
    <source>
        <strain evidence="8 9">cv. Gransden 2004</strain>
    </source>
</reference>
<dbReference type="Gramene" id="Pp3c5_22420V3.18">
    <property type="protein sequence ID" value="Pp3c5_22420V3.18"/>
    <property type="gene ID" value="Pp3c5_22420"/>
</dbReference>
<evidence type="ECO:0000256" key="3">
    <source>
        <dbReference type="ARBA" id="ARBA00022692"/>
    </source>
</evidence>
<dbReference type="Gramene" id="Pp3c5_22420V3.23">
    <property type="protein sequence ID" value="Pp3c5_22420V3.23"/>
    <property type="gene ID" value="Pp3c5_22420"/>
</dbReference>
<reference evidence="8 9" key="2">
    <citation type="journal article" date="2018" name="Plant J.">
        <title>The Physcomitrella patens chromosome-scale assembly reveals moss genome structure and evolution.</title>
        <authorList>
            <person name="Lang D."/>
            <person name="Ullrich K.K."/>
            <person name="Murat F."/>
            <person name="Fuchs J."/>
            <person name="Jenkins J."/>
            <person name="Haas F.B."/>
            <person name="Piednoel M."/>
            <person name="Gundlach H."/>
            <person name="Van Bel M."/>
            <person name="Meyberg R."/>
            <person name="Vives C."/>
            <person name="Morata J."/>
            <person name="Symeonidi A."/>
            <person name="Hiss M."/>
            <person name="Muchero W."/>
            <person name="Kamisugi Y."/>
            <person name="Saleh O."/>
            <person name="Blanc G."/>
            <person name="Decker E.L."/>
            <person name="van Gessel N."/>
            <person name="Grimwood J."/>
            <person name="Hayes R.D."/>
            <person name="Graham S.W."/>
            <person name="Gunter L.E."/>
            <person name="McDaniel S.F."/>
            <person name="Hoernstein S.N.W."/>
            <person name="Larsson A."/>
            <person name="Li F.W."/>
            <person name="Perroud P.F."/>
            <person name="Phillips J."/>
            <person name="Ranjan P."/>
            <person name="Rokshar D.S."/>
            <person name="Rothfels C.J."/>
            <person name="Schneider L."/>
            <person name="Shu S."/>
            <person name="Stevenson D.W."/>
            <person name="Thummler F."/>
            <person name="Tillich M."/>
            <person name="Villarreal Aguilar J.C."/>
            <person name="Widiez T."/>
            <person name="Wong G.K."/>
            <person name="Wymore A."/>
            <person name="Zhang Y."/>
            <person name="Zimmer A.D."/>
            <person name="Quatrano R.S."/>
            <person name="Mayer K.F.X."/>
            <person name="Goodstein D."/>
            <person name="Casacuberta J.M."/>
            <person name="Vandepoele K."/>
            <person name="Reski R."/>
            <person name="Cuming A.C."/>
            <person name="Tuskan G.A."/>
            <person name="Maumus F."/>
            <person name="Salse J."/>
            <person name="Schmutz J."/>
            <person name="Rensing S.A."/>
        </authorList>
    </citation>
    <scope>NUCLEOTIDE SEQUENCE [LARGE SCALE GENOMIC DNA]</scope>
    <source>
        <strain evidence="8 9">cv. Gransden 2004</strain>
    </source>
</reference>
<dbReference type="EMBL" id="ABEU02000005">
    <property type="status" value="NOT_ANNOTATED_CDS"/>
    <property type="molecule type" value="Genomic_DNA"/>
</dbReference>
<dbReference type="EnsemblPlants" id="Pp3c5_22420V3.19">
    <property type="protein sequence ID" value="Pp3c5_22420V3.19"/>
    <property type="gene ID" value="Pp3c5_22420"/>
</dbReference>
<keyword evidence="9" id="KW-1185">Reference proteome</keyword>
<dbReference type="Pfam" id="PF06454">
    <property type="entry name" value="THH1_TOM1-3_dom"/>
    <property type="match status" value="2"/>
</dbReference>
<dbReference type="Gramene" id="Pp3c5_22420V3.17">
    <property type="protein sequence ID" value="Pp3c5_22420V3.17"/>
    <property type="gene ID" value="Pp3c5_22420"/>
</dbReference>
<dbReference type="Gramene" id="Pp3c5_22420V3.20">
    <property type="protein sequence ID" value="Pp3c5_22420V3.20"/>
    <property type="gene ID" value="Pp3c5_22420"/>
</dbReference>
<gene>
    <name evidence="8" type="primary">LOC112282744</name>
</gene>
<dbReference type="EnsemblPlants" id="Pp3c5_22420V3.21">
    <property type="protein sequence ID" value="Pp3c5_22420V3.21"/>
    <property type="gene ID" value="Pp3c5_22420"/>
</dbReference>
<keyword evidence="4 6" id="KW-1133">Transmembrane helix</keyword>
<dbReference type="InterPro" id="IPR040226">
    <property type="entry name" value="THH1/TOM1/TOM3"/>
</dbReference>
<feature type="transmembrane region" description="Helical" evidence="6">
    <location>
        <begin position="66"/>
        <end position="84"/>
    </location>
</feature>
<evidence type="ECO:0000256" key="2">
    <source>
        <dbReference type="ARBA" id="ARBA00006779"/>
    </source>
</evidence>
<evidence type="ECO:0000256" key="6">
    <source>
        <dbReference type="SAM" id="Phobius"/>
    </source>
</evidence>
<dbReference type="EnsemblPlants" id="Pp3c5_22420V3.24">
    <property type="protein sequence ID" value="Pp3c5_22420V3.24"/>
    <property type="gene ID" value="Pp3c5_22420"/>
</dbReference>
<dbReference type="RefSeq" id="XP_073390384.1">
    <property type="nucleotide sequence ID" value="XM_073534283.1"/>
</dbReference>
<dbReference type="Gramene" id="Pp3c5_22420V3.22">
    <property type="protein sequence ID" value="Pp3c5_22420V3.22"/>
    <property type="gene ID" value="Pp3c5_22420"/>
</dbReference>
<dbReference type="Proteomes" id="UP000006727">
    <property type="component" value="Chromosome 5"/>
</dbReference>
<dbReference type="EnsemblPlants" id="Pp3c5_22420V3.17">
    <property type="protein sequence ID" value="Pp3c5_22420V3.17"/>
    <property type="gene ID" value="Pp3c5_22420"/>
</dbReference>
<dbReference type="EnsemblPlants" id="Pp3c5_22420V3.18">
    <property type="protein sequence ID" value="Pp3c5_22420V3.18"/>
    <property type="gene ID" value="Pp3c5_22420"/>
</dbReference>
<feature type="domain" description="THH1/TOM1/TOM3" evidence="7">
    <location>
        <begin position="29"/>
        <end position="132"/>
    </location>
</feature>
<feature type="transmembrane region" description="Helical" evidence="6">
    <location>
        <begin position="179"/>
        <end position="203"/>
    </location>
</feature>
<evidence type="ECO:0000259" key="7">
    <source>
        <dbReference type="Pfam" id="PF06454"/>
    </source>
</evidence>
<dbReference type="Gramene" id="Pp3c5_22420V3.19">
    <property type="protein sequence ID" value="Pp3c5_22420V3.19"/>
    <property type="gene ID" value="Pp3c5_22420"/>
</dbReference>
<accession>A0A7I4DXA0</accession>
<evidence type="ECO:0000313" key="9">
    <source>
        <dbReference type="Proteomes" id="UP000006727"/>
    </source>
</evidence>
<dbReference type="EnsemblPlants" id="Pp3c5_22420V3.20">
    <property type="protein sequence ID" value="Pp3c5_22420V3.20"/>
    <property type="gene ID" value="Pp3c5_22420"/>
</dbReference>
<feature type="domain" description="THH1/TOM1/TOM3" evidence="7">
    <location>
        <begin position="180"/>
        <end position="327"/>
    </location>
</feature>
<feature type="transmembrane region" description="Helical" evidence="6">
    <location>
        <begin position="23"/>
        <end position="45"/>
    </location>
</feature>
<dbReference type="AlphaFoldDB" id="A0A7I4DXA0"/>
<organism evidence="8 9">
    <name type="scientific">Physcomitrium patens</name>
    <name type="common">Spreading-leaved earth moss</name>
    <name type="synonym">Physcomitrella patens</name>
    <dbReference type="NCBI Taxonomy" id="3218"/>
    <lineage>
        <taxon>Eukaryota</taxon>
        <taxon>Viridiplantae</taxon>
        <taxon>Streptophyta</taxon>
        <taxon>Embryophyta</taxon>
        <taxon>Bryophyta</taxon>
        <taxon>Bryophytina</taxon>
        <taxon>Bryopsida</taxon>
        <taxon>Funariidae</taxon>
        <taxon>Funariales</taxon>
        <taxon>Funariaceae</taxon>
        <taxon>Physcomitrium</taxon>
    </lineage>
</organism>
<evidence type="ECO:0000256" key="5">
    <source>
        <dbReference type="ARBA" id="ARBA00023136"/>
    </source>
</evidence>
<dbReference type="PANTHER" id="PTHR31142:SF4">
    <property type="entry name" value="OS01G0751300 PROTEIN"/>
    <property type="match status" value="1"/>
</dbReference>
<name>A0A7I4DXA0_PHYPA</name>
<protein>
    <recommendedName>
        <fullName evidence="7">THH1/TOM1/TOM3 domain-containing protein</fullName>
    </recommendedName>
</protein>
<keyword evidence="3 6" id="KW-0812">Transmembrane</keyword>
<dbReference type="PANTHER" id="PTHR31142">
    <property type="entry name" value="TOBAMOVIRUS MULTIPLICATION PROTEIN 1-LIKE ISOFORM X1"/>
    <property type="match status" value="1"/>
</dbReference>
<dbReference type="EnsemblPlants" id="Pp3c5_22420V3.22">
    <property type="protein sequence ID" value="Pp3c5_22420V3.22"/>
    <property type="gene ID" value="Pp3c5_22420"/>
</dbReference>
<feature type="transmembrane region" description="Helical" evidence="6">
    <location>
        <begin position="215"/>
        <end position="239"/>
    </location>
</feature>
<evidence type="ECO:0000256" key="4">
    <source>
        <dbReference type="ARBA" id="ARBA00022989"/>
    </source>
</evidence>
<dbReference type="Gramene" id="Pp3c5_22420V3.24">
    <property type="protein sequence ID" value="Pp3c5_22420V3.24"/>
    <property type="gene ID" value="Pp3c5_22420"/>
</dbReference>
<feature type="transmembrane region" description="Helical" evidence="6">
    <location>
        <begin position="260"/>
        <end position="286"/>
    </location>
</feature>
<feature type="transmembrane region" description="Helical" evidence="6">
    <location>
        <begin position="298"/>
        <end position="319"/>
    </location>
</feature>
<evidence type="ECO:0000313" key="8">
    <source>
        <dbReference type="EnsemblPlants" id="Pp3c5_22420V3.21"/>
    </source>
</evidence>
<proteinExistence type="inferred from homology"/>
<keyword evidence="5 6" id="KW-0472">Membrane</keyword>
<feature type="transmembrane region" description="Helical" evidence="6">
    <location>
        <begin position="96"/>
        <end position="119"/>
    </location>
</feature>
<dbReference type="EnsemblPlants" id="Pp3c5_22420V3.23">
    <property type="protein sequence ID" value="Pp3c5_22420V3.23"/>
    <property type="gene ID" value="Pp3c5_22420"/>
</dbReference>
<evidence type="ECO:0000256" key="1">
    <source>
        <dbReference type="ARBA" id="ARBA00004127"/>
    </source>
</evidence>
<comment type="similarity">
    <text evidence="2">Belongs to the plant tobamovirus multiplication TOM1 protein family.</text>
</comment>